<sequence length="455" mass="50490">MGQDGVLLRIVTKGAKYARNHNLHGETWTENCLVRTCFNGTVTTTTPNNISIPVCANGMPAVQVPNTCYQYACPCECMGWGDPHYVTFDGKYYAFQGNCTYVLVQEIIKKYNFSVHIKNYYCDMTHGLACPESLTIYYKSHTIYLKQTRNPTVNTVIVNGKEKTPTISTADFTITSTGIQVTVDIPKINAQITFAGMNFVVNLPYSLFYNNTEGQCGVCDNVTDNDCRLPNGQVQNCVNTAEAWKVISTKTKSTTTTTTKYCPCDKKIHTPTGFAAAIVFKDCHEYYPPENFYEACKYDVCNMKNATGCFSLESYATLCAKMSVCVDWRNSTNGLCVQKYTMACGPKVEETCNSKYNEKFVSCESGVCQVVKEGCFCPNGTTLFNTDTDICTPFCGKYKTCGRPGDKWQMNCQNCECRTESMGPVCEPVTCSTPEPCNRAGYEITTVDCCAQCGK</sequence>
<evidence type="ECO:0000259" key="3">
    <source>
        <dbReference type="PROSITE" id="PS51233"/>
    </source>
</evidence>
<reference evidence="4" key="4">
    <citation type="submission" date="2025-09" db="UniProtKB">
        <authorList>
            <consortium name="Ensembl"/>
        </authorList>
    </citation>
    <scope>IDENTIFICATION</scope>
</reference>
<dbReference type="Pfam" id="PF08742">
    <property type="entry name" value="C8"/>
    <property type="match status" value="1"/>
</dbReference>
<proteinExistence type="predicted"/>
<dbReference type="InterPro" id="IPR001846">
    <property type="entry name" value="VWF_type-D"/>
</dbReference>
<feature type="domain" description="VWFD" evidence="3">
    <location>
        <begin position="75"/>
        <end position="254"/>
    </location>
</feature>
<dbReference type="AlphaFoldDB" id="A0A3B1J338"/>
<organism evidence="4 5">
    <name type="scientific">Astyanax mexicanus</name>
    <name type="common">Blind cave fish</name>
    <name type="synonym">Astyanax fasciatus mexicanus</name>
    <dbReference type="NCBI Taxonomy" id="7994"/>
    <lineage>
        <taxon>Eukaryota</taxon>
        <taxon>Metazoa</taxon>
        <taxon>Chordata</taxon>
        <taxon>Craniata</taxon>
        <taxon>Vertebrata</taxon>
        <taxon>Euteleostomi</taxon>
        <taxon>Actinopterygii</taxon>
        <taxon>Neopterygii</taxon>
        <taxon>Teleostei</taxon>
        <taxon>Ostariophysi</taxon>
        <taxon>Characiformes</taxon>
        <taxon>Characoidei</taxon>
        <taxon>Acestrorhamphidae</taxon>
        <taxon>Acestrorhamphinae</taxon>
        <taxon>Astyanax</taxon>
    </lineage>
</organism>
<dbReference type="PANTHER" id="PTHR11339:SF406">
    <property type="entry name" value="MUCIN-5AC-LIKE"/>
    <property type="match status" value="1"/>
</dbReference>
<dbReference type="InParanoid" id="A0A3B1J338"/>
<dbReference type="PROSITE" id="PS51233">
    <property type="entry name" value="VWFD"/>
    <property type="match status" value="1"/>
</dbReference>
<evidence type="ECO:0000256" key="1">
    <source>
        <dbReference type="ARBA" id="ARBA00023157"/>
    </source>
</evidence>
<evidence type="ECO:0000313" key="5">
    <source>
        <dbReference type="Proteomes" id="UP000018467"/>
    </source>
</evidence>
<evidence type="ECO:0000256" key="2">
    <source>
        <dbReference type="ARBA" id="ARBA00023180"/>
    </source>
</evidence>
<dbReference type="STRING" id="7994.ENSAMXP00000035754"/>
<protein>
    <recommendedName>
        <fullName evidence="3">VWFD domain-containing protein</fullName>
    </recommendedName>
</protein>
<dbReference type="Pfam" id="PF00094">
    <property type="entry name" value="VWD"/>
    <property type="match status" value="1"/>
</dbReference>
<keyword evidence="2" id="KW-0325">Glycoprotein</keyword>
<dbReference type="InterPro" id="IPR050780">
    <property type="entry name" value="Mucin_vWF_Thrombospondin_sf"/>
</dbReference>
<dbReference type="PANTHER" id="PTHR11339">
    <property type="entry name" value="EXTRACELLULAR MATRIX GLYCOPROTEIN RELATED"/>
    <property type="match status" value="1"/>
</dbReference>
<dbReference type="GeneTree" id="ENSGT00940000163235"/>
<dbReference type="Proteomes" id="UP000018467">
    <property type="component" value="Unassembled WGS sequence"/>
</dbReference>
<keyword evidence="1" id="KW-1015">Disulfide bond</keyword>
<dbReference type="Bgee" id="ENSAMXG00000032965">
    <property type="expression patterns" value="Expressed in pharyngeal gill and 8 other cell types or tissues"/>
</dbReference>
<reference evidence="4" key="3">
    <citation type="submission" date="2025-08" db="UniProtKB">
        <authorList>
            <consortium name="Ensembl"/>
        </authorList>
    </citation>
    <scope>IDENTIFICATION</scope>
</reference>
<dbReference type="InterPro" id="IPR014853">
    <property type="entry name" value="VWF/SSPO/ZAN-like_Cys-rich_dom"/>
</dbReference>
<accession>A0A3B1J338</accession>
<reference evidence="5" key="1">
    <citation type="submission" date="2013-03" db="EMBL/GenBank/DDBJ databases">
        <authorList>
            <person name="Jeffery W."/>
            <person name="Warren W."/>
            <person name="Wilson R.K."/>
        </authorList>
    </citation>
    <scope>NUCLEOTIDE SEQUENCE</scope>
    <source>
        <strain evidence="5">female</strain>
    </source>
</reference>
<dbReference type="SMART" id="SM00832">
    <property type="entry name" value="C8"/>
    <property type="match status" value="1"/>
</dbReference>
<name>A0A3B1J338_ASTMX</name>
<keyword evidence="5" id="KW-1185">Reference proteome</keyword>
<evidence type="ECO:0000313" key="4">
    <source>
        <dbReference type="Ensembl" id="ENSAMXP00000035754.1"/>
    </source>
</evidence>
<dbReference type="SMART" id="SM00216">
    <property type="entry name" value="VWD"/>
    <property type="match status" value="1"/>
</dbReference>
<dbReference type="Ensembl" id="ENSAMXT00000038037.1">
    <property type="protein sequence ID" value="ENSAMXP00000035754.1"/>
    <property type="gene ID" value="ENSAMXG00000032965.1"/>
</dbReference>
<reference evidence="5" key="2">
    <citation type="journal article" date="2014" name="Nat. Commun.">
        <title>The cavefish genome reveals candidate genes for eye loss.</title>
        <authorList>
            <person name="McGaugh S.E."/>
            <person name="Gross J.B."/>
            <person name="Aken B."/>
            <person name="Blin M."/>
            <person name="Borowsky R."/>
            <person name="Chalopin D."/>
            <person name="Hinaux H."/>
            <person name="Jeffery W.R."/>
            <person name="Keene A."/>
            <person name="Ma L."/>
            <person name="Minx P."/>
            <person name="Murphy D."/>
            <person name="O'Quin K.E."/>
            <person name="Retaux S."/>
            <person name="Rohner N."/>
            <person name="Searle S.M."/>
            <person name="Stahl B.A."/>
            <person name="Tabin C."/>
            <person name="Volff J.N."/>
            <person name="Yoshizawa M."/>
            <person name="Warren W.C."/>
        </authorList>
    </citation>
    <scope>NUCLEOTIDE SEQUENCE [LARGE SCALE GENOMIC DNA]</scope>
    <source>
        <strain evidence="5">female</strain>
    </source>
</reference>